<feature type="compositionally biased region" description="Polar residues" evidence="1">
    <location>
        <begin position="26"/>
        <end position="35"/>
    </location>
</feature>
<dbReference type="EMBL" id="CP036267">
    <property type="protein sequence ID" value="QDT30856.1"/>
    <property type="molecule type" value="Genomic_DNA"/>
</dbReference>
<keyword evidence="3" id="KW-1185">Reference proteome</keyword>
<evidence type="ECO:0008006" key="4">
    <source>
        <dbReference type="Google" id="ProtNLM"/>
    </source>
</evidence>
<feature type="compositionally biased region" description="Acidic residues" evidence="1">
    <location>
        <begin position="11"/>
        <end position="22"/>
    </location>
</feature>
<name>A0A517QGU6_9PLAN</name>
<feature type="compositionally biased region" description="Basic and acidic residues" evidence="1">
    <location>
        <begin position="122"/>
        <end position="139"/>
    </location>
</feature>
<reference evidence="2 3" key="1">
    <citation type="submission" date="2019-02" db="EMBL/GenBank/DDBJ databases">
        <title>Deep-cultivation of Planctomycetes and their phenomic and genomic characterization uncovers novel biology.</title>
        <authorList>
            <person name="Wiegand S."/>
            <person name="Jogler M."/>
            <person name="Boedeker C."/>
            <person name="Pinto D."/>
            <person name="Vollmers J."/>
            <person name="Rivas-Marin E."/>
            <person name="Kohn T."/>
            <person name="Peeters S.H."/>
            <person name="Heuer A."/>
            <person name="Rast P."/>
            <person name="Oberbeckmann S."/>
            <person name="Bunk B."/>
            <person name="Jeske O."/>
            <person name="Meyerdierks A."/>
            <person name="Storesund J.E."/>
            <person name="Kallscheuer N."/>
            <person name="Luecker S."/>
            <person name="Lage O.M."/>
            <person name="Pohl T."/>
            <person name="Merkel B.J."/>
            <person name="Hornburger P."/>
            <person name="Mueller R.-W."/>
            <person name="Bruemmer F."/>
            <person name="Labrenz M."/>
            <person name="Spormann A.M."/>
            <person name="Op den Camp H."/>
            <person name="Overmann J."/>
            <person name="Amann R."/>
            <person name="Jetten M.S.M."/>
            <person name="Mascher T."/>
            <person name="Medema M.H."/>
            <person name="Devos D.P."/>
            <person name="Kaster A.-K."/>
            <person name="Ovreas L."/>
            <person name="Rohde M."/>
            <person name="Galperin M.Y."/>
            <person name="Jogler C."/>
        </authorList>
    </citation>
    <scope>NUCLEOTIDE SEQUENCE [LARGE SCALE GENOMIC DNA]</scope>
    <source>
        <strain evidence="2 3">Mal48</strain>
    </source>
</reference>
<evidence type="ECO:0000313" key="2">
    <source>
        <dbReference type="EMBL" id="QDT30856.1"/>
    </source>
</evidence>
<proteinExistence type="predicted"/>
<dbReference type="InterPro" id="IPR021857">
    <property type="entry name" value="DUF3467"/>
</dbReference>
<protein>
    <recommendedName>
        <fullName evidence="4">DUF3467 domain-containing protein</fullName>
    </recommendedName>
</protein>
<evidence type="ECO:0000256" key="1">
    <source>
        <dbReference type="SAM" id="MobiDB-lite"/>
    </source>
</evidence>
<feature type="region of interest" description="Disordered" evidence="1">
    <location>
        <begin position="1"/>
        <end position="35"/>
    </location>
</feature>
<organism evidence="2 3">
    <name type="scientific">Thalassoglobus polymorphus</name>
    <dbReference type="NCBI Taxonomy" id="2527994"/>
    <lineage>
        <taxon>Bacteria</taxon>
        <taxon>Pseudomonadati</taxon>
        <taxon>Planctomycetota</taxon>
        <taxon>Planctomycetia</taxon>
        <taxon>Planctomycetales</taxon>
        <taxon>Planctomycetaceae</taxon>
        <taxon>Thalassoglobus</taxon>
    </lineage>
</organism>
<dbReference type="Pfam" id="PF11950">
    <property type="entry name" value="DUF3467"/>
    <property type="match status" value="2"/>
</dbReference>
<accession>A0A517QGU6</accession>
<dbReference type="Proteomes" id="UP000315724">
    <property type="component" value="Chromosome"/>
</dbReference>
<feature type="region of interest" description="Disordered" evidence="1">
    <location>
        <begin position="111"/>
        <end position="160"/>
    </location>
</feature>
<evidence type="ECO:0000313" key="3">
    <source>
        <dbReference type="Proteomes" id="UP000315724"/>
    </source>
</evidence>
<sequence length="237" mass="25964">MSEHPEGFTPSDDDSENSDDEAANMGESQPVQGQVRHNNISARVPDSVGQGVLSNGVMILTGKFEIVLDFALRMGEQQRIVARCILPRAVATQFTGALRENMRIYEARFGPLPTVPRPVTSESEHSLDEGGDPEPRPEESSAPNHPENQPAPPPEPPNIQDIYDELKISDEMMSGCYSNAVLIRHSGTEFCLDFITNFFPRSAVSARVFLAAPHVKPLLNSLERSLEPPPGTSQDFA</sequence>
<dbReference type="KEGG" id="tpol:Mal48_00840"/>
<dbReference type="AlphaFoldDB" id="A0A517QGU6"/>
<gene>
    <name evidence="2" type="ORF">Mal48_00840</name>
</gene>
<dbReference type="RefSeq" id="WP_197441934.1">
    <property type="nucleotide sequence ID" value="NZ_CP036267.1"/>
</dbReference>